<organism evidence="3 4">
    <name type="scientific">Dryococelus australis</name>
    <dbReference type="NCBI Taxonomy" id="614101"/>
    <lineage>
        <taxon>Eukaryota</taxon>
        <taxon>Metazoa</taxon>
        <taxon>Ecdysozoa</taxon>
        <taxon>Arthropoda</taxon>
        <taxon>Hexapoda</taxon>
        <taxon>Insecta</taxon>
        <taxon>Pterygota</taxon>
        <taxon>Neoptera</taxon>
        <taxon>Polyneoptera</taxon>
        <taxon>Phasmatodea</taxon>
        <taxon>Verophasmatodea</taxon>
        <taxon>Anareolatae</taxon>
        <taxon>Phasmatidae</taxon>
        <taxon>Eurycanthinae</taxon>
        <taxon>Dryococelus</taxon>
    </lineage>
</organism>
<feature type="domain" description="HTH psq-type" evidence="2">
    <location>
        <begin position="10"/>
        <end position="47"/>
    </location>
</feature>
<comment type="subcellular location">
    <subcellularLocation>
        <location evidence="1">Nucleus</location>
    </subcellularLocation>
</comment>
<evidence type="ECO:0000256" key="1">
    <source>
        <dbReference type="ARBA" id="ARBA00004123"/>
    </source>
</evidence>
<evidence type="ECO:0000313" key="4">
    <source>
        <dbReference type="Proteomes" id="UP001159363"/>
    </source>
</evidence>
<dbReference type="Proteomes" id="UP001159363">
    <property type="component" value="Chromosome 13"/>
</dbReference>
<dbReference type="InterPro" id="IPR009057">
    <property type="entry name" value="Homeodomain-like_sf"/>
</dbReference>
<dbReference type="Pfam" id="PF05225">
    <property type="entry name" value="HTH_psq"/>
    <property type="match status" value="1"/>
</dbReference>
<dbReference type="Gene3D" id="1.10.10.60">
    <property type="entry name" value="Homeodomain-like"/>
    <property type="match status" value="1"/>
</dbReference>
<keyword evidence="4" id="KW-1185">Reference proteome</keyword>
<evidence type="ECO:0000259" key="2">
    <source>
        <dbReference type="Pfam" id="PF05225"/>
    </source>
</evidence>
<protein>
    <recommendedName>
        <fullName evidence="2">HTH psq-type domain-containing protein</fullName>
    </recommendedName>
</protein>
<evidence type="ECO:0000313" key="3">
    <source>
        <dbReference type="EMBL" id="KAJ8868850.1"/>
    </source>
</evidence>
<sequence length="123" mass="13874">MASYADYSAEKLNECLAAIQDGMMSTRAAAVHFGIQRQTIMNTLKGHDASTPGRPAIFSDDEEKILSDCVIAMMDFLLMRLNYGKECVRSFLVRHPELTVHFAANIKISRAAINKQILYELYR</sequence>
<comment type="caution">
    <text evidence="3">The sequence shown here is derived from an EMBL/GenBank/DDBJ whole genome shotgun (WGS) entry which is preliminary data.</text>
</comment>
<dbReference type="InterPro" id="IPR007889">
    <property type="entry name" value="HTH_Psq"/>
</dbReference>
<name>A0ABQ9G8V0_9NEOP</name>
<gene>
    <name evidence="3" type="ORF">PR048_030391</name>
</gene>
<reference evidence="3 4" key="1">
    <citation type="submission" date="2023-02" db="EMBL/GenBank/DDBJ databases">
        <title>LHISI_Scaffold_Assembly.</title>
        <authorList>
            <person name="Stuart O.P."/>
            <person name="Cleave R."/>
            <person name="Magrath M.J.L."/>
            <person name="Mikheyev A.S."/>
        </authorList>
    </citation>
    <scope>NUCLEOTIDE SEQUENCE [LARGE SCALE GENOMIC DNA]</scope>
    <source>
        <strain evidence="3">Daus_M_001</strain>
        <tissue evidence="3">Leg muscle</tissue>
    </source>
</reference>
<proteinExistence type="predicted"/>
<accession>A0ABQ9G8V0</accession>
<dbReference type="SUPFAM" id="SSF46689">
    <property type="entry name" value="Homeodomain-like"/>
    <property type="match status" value="1"/>
</dbReference>
<dbReference type="EMBL" id="JARBHB010000014">
    <property type="protein sequence ID" value="KAJ8868850.1"/>
    <property type="molecule type" value="Genomic_DNA"/>
</dbReference>